<evidence type="ECO:0000313" key="10">
    <source>
        <dbReference type="Proteomes" id="UP000509448"/>
    </source>
</evidence>
<dbReference type="InterPro" id="IPR005716">
    <property type="entry name" value="Ribosomal_uS7_euk/arc"/>
</dbReference>
<reference evidence="9 10" key="1">
    <citation type="journal article" date="2019" name="ISME J.">
        <title>Isolation and characterization of a thermophilic sulfur- and iron-reducing thaumarchaeote from a terrestrial acidic hot spring.</title>
        <authorList>
            <person name="Kato S."/>
            <person name="Itoh T."/>
            <person name="Yuki M."/>
            <person name="Nagamori M."/>
            <person name="Ohnishi M."/>
            <person name="Uematsu K."/>
            <person name="Suzuki K."/>
            <person name="Takashina T."/>
            <person name="Ohkuma M."/>
        </authorList>
    </citation>
    <scope>NUCLEOTIDE SEQUENCE [LARGE SCALE GENOMIC DNA]</scope>
    <source>
        <strain evidence="9 10">NAS-02</strain>
    </source>
</reference>
<dbReference type="KEGG" id="ccai:NAS2_0246"/>
<comment type="subunit">
    <text evidence="2 7">Part of the 30S ribosomal subunit.</text>
</comment>
<keyword evidence="10" id="KW-1185">Reference proteome</keyword>
<gene>
    <name evidence="7" type="primary">rps7</name>
    <name evidence="9" type="ORF">NAS2_0246</name>
</gene>
<dbReference type="GO" id="GO:0015935">
    <property type="term" value="C:small ribosomal subunit"/>
    <property type="evidence" value="ECO:0007669"/>
    <property type="project" value="UniProtKB-UniRule"/>
</dbReference>
<proteinExistence type="inferred from homology"/>
<dbReference type="InterPro" id="IPR023798">
    <property type="entry name" value="Ribosomal_uS7_dom"/>
</dbReference>
<dbReference type="PANTHER" id="PTHR11205">
    <property type="entry name" value="RIBOSOMAL PROTEIN S7"/>
    <property type="match status" value="1"/>
</dbReference>
<dbReference type="PIRSF" id="PIRSF002122">
    <property type="entry name" value="RPS7p_RPS7a_RPS5e_RPS7o"/>
    <property type="match status" value="1"/>
</dbReference>
<feature type="domain" description="Small ribosomal subunit protein uS7" evidence="8">
    <location>
        <begin position="39"/>
        <end position="206"/>
    </location>
</feature>
<dbReference type="NCBIfam" id="TIGR01028">
    <property type="entry name" value="uS7_euk_arch"/>
    <property type="match status" value="1"/>
</dbReference>
<evidence type="ECO:0000313" key="9">
    <source>
        <dbReference type="EMBL" id="BBE41640.1"/>
    </source>
</evidence>
<dbReference type="InterPro" id="IPR026018">
    <property type="entry name" value="Ribosomal_uS7_arc"/>
</dbReference>
<protein>
    <recommendedName>
        <fullName evidence="7">Small ribosomal subunit protein uS7</fullName>
    </recommendedName>
</protein>
<dbReference type="AlphaFoldDB" id="A0A4V0P1G5"/>
<dbReference type="HAMAP" id="MF_00480_A">
    <property type="entry name" value="Ribosomal_uS7_A"/>
    <property type="match status" value="1"/>
</dbReference>
<dbReference type="GO" id="GO:0003735">
    <property type="term" value="F:structural constituent of ribosome"/>
    <property type="evidence" value="ECO:0007669"/>
    <property type="project" value="UniProtKB-UniRule"/>
</dbReference>
<accession>A0A4V0P1G5</accession>
<keyword evidence="5 7" id="KW-0689">Ribosomal protein</keyword>
<evidence type="ECO:0000256" key="2">
    <source>
        <dbReference type="ARBA" id="ARBA00011458"/>
    </source>
</evidence>
<evidence type="ECO:0000256" key="5">
    <source>
        <dbReference type="ARBA" id="ARBA00022980"/>
    </source>
</evidence>
<dbReference type="SUPFAM" id="SSF47973">
    <property type="entry name" value="Ribosomal protein S7"/>
    <property type="match status" value="1"/>
</dbReference>
<organism evidence="9 10">
    <name type="scientific">Conexivisphaera calida</name>
    <dbReference type="NCBI Taxonomy" id="1874277"/>
    <lineage>
        <taxon>Archaea</taxon>
        <taxon>Nitrososphaerota</taxon>
        <taxon>Conexivisphaeria</taxon>
        <taxon>Conexivisphaerales</taxon>
        <taxon>Conexivisphaeraceae</taxon>
        <taxon>Conexivisphaera</taxon>
    </lineage>
</organism>
<evidence type="ECO:0000256" key="4">
    <source>
        <dbReference type="ARBA" id="ARBA00022884"/>
    </source>
</evidence>
<sequence>MIAMSKKSREEPKILLFGKWSFDDVEVKDPGLKKVIGMRPVYVPHTFGRHEHRRFGKLDVNIVERLVNQMMHFGRKYWKNTGRMGGKKHHAINVVGAAFDIINLKTGKNPVEVLVRAIENASPNEDVTRITYGGVTYHVSVDVSPSRRVDIALRNIAMGARESAFSHPRTIEECLADEIIAAANGDTSSFAIKAKIEMERVAAASR</sequence>
<evidence type="ECO:0000259" key="8">
    <source>
        <dbReference type="Pfam" id="PF00177"/>
    </source>
</evidence>
<evidence type="ECO:0000256" key="7">
    <source>
        <dbReference type="HAMAP-Rule" id="MF_00480"/>
    </source>
</evidence>
<dbReference type="EMBL" id="AP018732">
    <property type="protein sequence ID" value="BBE41640.1"/>
    <property type="molecule type" value="Genomic_DNA"/>
</dbReference>
<keyword evidence="6 7" id="KW-0687">Ribonucleoprotein</keyword>
<dbReference type="GO" id="GO:0019843">
    <property type="term" value="F:rRNA binding"/>
    <property type="evidence" value="ECO:0007669"/>
    <property type="project" value="UniProtKB-UniRule"/>
</dbReference>
<evidence type="ECO:0000256" key="3">
    <source>
        <dbReference type="ARBA" id="ARBA00022730"/>
    </source>
</evidence>
<dbReference type="GO" id="GO:0006412">
    <property type="term" value="P:translation"/>
    <property type="evidence" value="ECO:0007669"/>
    <property type="project" value="UniProtKB-UniRule"/>
</dbReference>
<evidence type="ECO:0000256" key="1">
    <source>
        <dbReference type="ARBA" id="ARBA00007151"/>
    </source>
</evidence>
<dbReference type="InterPro" id="IPR000235">
    <property type="entry name" value="Ribosomal_uS7"/>
</dbReference>
<dbReference type="InterPro" id="IPR036823">
    <property type="entry name" value="Ribosomal_uS7_dom_sf"/>
</dbReference>
<evidence type="ECO:0000256" key="6">
    <source>
        <dbReference type="ARBA" id="ARBA00023274"/>
    </source>
</evidence>
<dbReference type="Proteomes" id="UP000509448">
    <property type="component" value="Chromosome"/>
</dbReference>
<comment type="function">
    <text evidence="7">One of the primary rRNA binding proteins, it binds directly to 16S rRNA where it nucleates assembly of the head domain of the 30S subunit. Is located at the subunit interface close to the decoding center.</text>
</comment>
<dbReference type="Gene3D" id="1.10.455.10">
    <property type="entry name" value="Ribosomal protein S7 domain"/>
    <property type="match status" value="1"/>
</dbReference>
<name>A0A4V0P1G5_9ARCH</name>
<dbReference type="NCBIfam" id="NF003106">
    <property type="entry name" value="PRK04027.1"/>
    <property type="match status" value="1"/>
</dbReference>
<keyword evidence="4 7" id="KW-0694">RNA-binding</keyword>
<keyword evidence="3 7" id="KW-0699">rRNA-binding</keyword>
<dbReference type="Pfam" id="PF00177">
    <property type="entry name" value="Ribosomal_S7"/>
    <property type="match status" value="1"/>
</dbReference>
<dbReference type="CDD" id="cd14867">
    <property type="entry name" value="uS7_Eukaryote"/>
    <property type="match status" value="1"/>
</dbReference>
<comment type="similarity">
    <text evidence="1 7">Belongs to the universal ribosomal protein uS7 family.</text>
</comment>